<gene>
    <name evidence="2" type="ORF">NDU88_001689</name>
</gene>
<protein>
    <recommendedName>
        <fullName evidence="4">Leucine rich adaptor protein 1</fullName>
    </recommendedName>
</protein>
<accession>A0AAV7T094</accession>
<reference evidence="2" key="1">
    <citation type="journal article" date="2022" name="bioRxiv">
        <title>Sequencing and chromosome-scale assembly of the giantPleurodeles waltlgenome.</title>
        <authorList>
            <person name="Brown T."/>
            <person name="Elewa A."/>
            <person name="Iarovenko S."/>
            <person name="Subramanian E."/>
            <person name="Araus A.J."/>
            <person name="Petzold A."/>
            <person name="Susuki M."/>
            <person name="Suzuki K.-i.T."/>
            <person name="Hayashi T."/>
            <person name="Toyoda A."/>
            <person name="Oliveira C."/>
            <person name="Osipova E."/>
            <person name="Leigh N.D."/>
            <person name="Simon A."/>
            <person name="Yun M.H."/>
        </authorList>
    </citation>
    <scope>NUCLEOTIDE SEQUENCE</scope>
    <source>
        <strain evidence="2">20211129_DDA</strain>
        <tissue evidence="2">Liver</tissue>
    </source>
</reference>
<evidence type="ECO:0000256" key="1">
    <source>
        <dbReference type="SAM" id="MobiDB-lite"/>
    </source>
</evidence>
<dbReference type="GO" id="GO:0001819">
    <property type="term" value="P:positive regulation of cytokine production"/>
    <property type="evidence" value="ECO:0007669"/>
    <property type="project" value="TreeGrafter"/>
</dbReference>
<dbReference type="InterPro" id="IPR039499">
    <property type="entry name" value="LURA1/LRA25"/>
</dbReference>
<comment type="caution">
    <text evidence="2">The sequence shown here is derived from an EMBL/GenBank/DDBJ whole genome shotgun (WGS) entry which is preliminary data.</text>
</comment>
<dbReference type="AlphaFoldDB" id="A0AAV7T094"/>
<dbReference type="PANTHER" id="PTHR33767:SF2">
    <property type="entry name" value="LEUCINE RICH ADAPTOR PROTEIN 1"/>
    <property type="match status" value="1"/>
</dbReference>
<dbReference type="EMBL" id="JANPWB010000007">
    <property type="protein sequence ID" value="KAJ1169799.1"/>
    <property type="molecule type" value="Genomic_DNA"/>
</dbReference>
<feature type="compositionally biased region" description="Polar residues" evidence="1">
    <location>
        <begin position="164"/>
        <end position="176"/>
    </location>
</feature>
<feature type="region of interest" description="Disordered" evidence="1">
    <location>
        <begin position="164"/>
        <end position="207"/>
    </location>
</feature>
<proteinExistence type="predicted"/>
<dbReference type="InterPro" id="IPR037443">
    <property type="entry name" value="LURAP1"/>
</dbReference>
<dbReference type="PANTHER" id="PTHR33767">
    <property type="entry name" value="LEUCINE RICH ADAPTOR PROTEIN 1-LIKE"/>
    <property type="match status" value="1"/>
</dbReference>
<name>A0AAV7T094_PLEWA</name>
<feature type="compositionally biased region" description="Polar residues" evidence="1">
    <location>
        <begin position="228"/>
        <end position="248"/>
    </location>
</feature>
<feature type="compositionally biased region" description="Basic and acidic residues" evidence="1">
    <location>
        <begin position="188"/>
        <end position="197"/>
    </location>
</feature>
<organism evidence="2 3">
    <name type="scientific">Pleurodeles waltl</name>
    <name type="common">Iberian ribbed newt</name>
    <dbReference type="NCBI Taxonomy" id="8319"/>
    <lineage>
        <taxon>Eukaryota</taxon>
        <taxon>Metazoa</taxon>
        <taxon>Chordata</taxon>
        <taxon>Craniata</taxon>
        <taxon>Vertebrata</taxon>
        <taxon>Euteleostomi</taxon>
        <taxon>Amphibia</taxon>
        <taxon>Batrachia</taxon>
        <taxon>Caudata</taxon>
        <taxon>Salamandroidea</taxon>
        <taxon>Salamandridae</taxon>
        <taxon>Pleurodelinae</taxon>
        <taxon>Pleurodeles</taxon>
    </lineage>
</organism>
<evidence type="ECO:0000313" key="3">
    <source>
        <dbReference type="Proteomes" id="UP001066276"/>
    </source>
</evidence>
<evidence type="ECO:0000313" key="2">
    <source>
        <dbReference type="EMBL" id="KAJ1169799.1"/>
    </source>
</evidence>
<sequence length="322" mass="35391">MDGVWSETLPDLESLESKVGRKTPEGLLRWLREDPTQLLGDSPAGPGESRGRGPAPPGSQGLGEKIKALKLELAYLRAIDVRILQQLVAVNEGIEAVKWIMEEKGTLTSRCSSLTSSQYSLVESQETSRRGSWSSLQDPNERLDSISIGSYLDTLADDMDEYCHSTSESLMSSTPNRPAAPLTAVEQDVEKRDKDRSSSSMPGGSATKIEKIGIVQNFLRTDNFFKTNKDTNTAESSKTTKQDSQQKPIANGLCGKPTAAPDHALDTKLPVVRMAGVCSPPGKLYKNGKVDFEKHKPNSGKLHLEYDAHWRWVQSQDDVTFL</sequence>
<keyword evidence="3" id="KW-1185">Reference proteome</keyword>
<feature type="region of interest" description="Disordered" evidence="1">
    <location>
        <begin position="228"/>
        <end position="258"/>
    </location>
</feature>
<evidence type="ECO:0008006" key="4">
    <source>
        <dbReference type="Google" id="ProtNLM"/>
    </source>
</evidence>
<dbReference type="Proteomes" id="UP001066276">
    <property type="component" value="Chromosome 4_1"/>
</dbReference>
<dbReference type="GO" id="GO:0043123">
    <property type="term" value="P:positive regulation of canonical NF-kappaB signal transduction"/>
    <property type="evidence" value="ECO:0007669"/>
    <property type="project" value="InterPro"/>
</dbReference>
<feature type="region of interest" description="Disordered" evidence="1">
    <location>
        <begin position="1"/>
        <end position="20"/>
    </location>
</feature>
<feature type="region of interest" description="Disordered" evidence="1">
    <location>
        <begin position="32"/>
        <end position="62"/>
    </location>
</feature>
<dbReference type="Pfam" id="PF14854">
    <property type="entry name" value="LURAP"/>
    <property type="match status" value="1"/>
</dbReference>